<dbReference type="AlphaFoldDB" id="A0A1G4KHX4"/>
<keyword evidence="2" id="KW-1185">Reference proteome</keyword>
<dbReference type="OrthoDB" id="2865258at2759"/>
<evidence type="ECO:0000313" key="1">
    <source>
        <dbReference type="EMBL" id="SCV04059.1"/>
    </source>
</evidence>
<dbReference type="SFLD" id="SFLDG01129">
    <property type="entry name" value="C1.5:_HAD__Beta-PGM__Phosphata"/>
    <property type="match status" value="1"/>
</dbReference>
<dbReference type="InterPro" id="IPR036412">
    <property type="entry name" value="HAD-like_sf"/>
</dbReference>
<gene>
    <name evidence="1" type="ORF">LAMI_0H13102G</name>
</gene>
<dbReference type="NCBIfam" id="TIGR01685">
    <property type="entry name" value="MDP-1"/>
    <property type="match status" value="1"/>
</dbReference>
<dbReference type="InterPro" id="IPR010033">
    <property type="entry name" value="HAD_SF_ppase_IIIC"/>
</dbReference>
<dbReference type="SFLD" id="SFLDG01131">
    <property type="entry name" value="C1.5.2:_MDP_Like"/>
    <property type="match status" value="1"/>
</dbReference>
<accession>A0A1G4KHX4</accession>
<dbReference type="STRING" id="1230905.A0A1G4KHX4"/>
<dbReference type="Gene3D" id="3.40.50.1000">
    <property type="entry name" value="HAD superfamily/HAD-like"/>
    <property type="match status" value="1"/>
</dbReference>
<reference evidence="2" key="1">
    <citation type="submission" date="2016-03" db="EMBL/GenBank/DDBJ databases">
        <authorList>
            <person name="Devillers H."/>
        </authorList>
    </citation>
    <scope>NUCLEOTIDE SEQUENCE [LARGE SCALE GENOMIC DNA]</scope>
</reference>
<sequence>MGYPDVAAFDLDYTVWPCFCDTHLYPPFRPLTEKNGEVHTLIDSHGYEVSFYKDVPKILEDLKNNGTKIVSASRTWAPEIARDLLKGFKVQFNGEIVPLISLFDSLQWGEMSKVNHIKKGLSQIYGKSADVKDYKICLFDDESRNRDVERFGVKYVYIKDPEEGTTWKIYQMYLKGN</sequence>
<name>A0A1G4KHX4_9SACH</name>
<dbReference type="PANTHER" id="PTHR17901:SF14">
    <property type="entry name" value="MAGNESIUM-DEPENDENT PHOSPHATASE 1"/>
    <property type="match status" value="1"/>
</dbReference>
<dbReference type="Proteomes" id="UP000191024">
    <property type="component" value="Chromosome H"/>
</dbReference>
<organism evidence="1 2">
    <name type="scientific">Lachancea mirantina</name>
    <dbReference type="NCBI Taxonomy" id="1230905"/>
    <lineage>
        <taxon>Eukaryota</taxon>
        <taxon>Fungi</taxon>
        <taxon>Dikarya</taxon>
        <taxon>Ascomycota</taxon>
        <taxon>Saccharomycotina</taxon>
        <taxon>Saccharomycetes</taxon>
        <taxon>Saccharomycetales</taxon>
        <taxon>Saccharomycetaceae</taxon>
        <taxon>Lachancea</taxon>
    </lineage>
</organism>
<dbReference type="SUPFAM" id="SSF56784">
    <property type="entry name" value="HAD-like"/>
    <property type="match status" value="1"/>
</dbReference>
<dbReference type="PANTHER" id="PTHR17901">
    <property type="entry name" value="MAGNESIUM-DEPENDENT PHOSPHATASE 1 MDP1"/>
    <property type="match status" value="1"/>
</dbReference>
<protein>
    <submittedName>
        <fullName evidence="1">LAMI_0H13102g1_1</fullName>
    </submittedName>
</protein>
<dbReference type="EMBL" id="LT598468">
    <property type="protein sequence ID" value="SCV04059.1"/>
    <property type="molecule type" value="Genomic_DNA"/>
</dbReference>
<dbReference type="InterPro" id="IPR023214">
    <property type="entry name" value="HAD_sf"/>
</dbReference>
<evidence type="ECO:0000313" key="2">
    <source>
        <dbReference type="Proteomes" id="UP000191024"/>
    </source>
</evidence>
<dbReference type="InterPro" id="IPR010036">
    <property type="entry name" value="MDP_1_eu_arc"/>
</dbReference>
<proteinExistence type="predicted"/>
<dbReference type="NCBIfam" id="TIGR01681">
    <property type="entry name" value="HAD-SF-IIIC"/>
    <property type="match status" value="1"/>
</dbReference>
<dbReference type="SFLD" id="SFLDS00003">
    <property type="entry name" value="Haloacid_Dehalogenase"/>
    <property type="match status" value="1"/>
</dbReference>
<dbReference type="GO" id="GO:0003993">
    <property type="term" value="F:acid phosphatase activity"/>
    <property type="evidence" value="ECO:0007669"/>
    <property type="project" value="TreeGrafter"/>
</dbReference>
<dbReference type="Pfam" id="PF12689">
    <property type="entry name" value="Acid_PPase"/>
    <property type="match status" value="1"/>
</dbReference>